<organism evidence="7 8">
    <name type="scientific">Candidatus Falkowbacteria bacterium CG10_big_fil_rev_8_21_14_0_10_43_11</name>
    <dbReference type="NCBI Taxonomy" id="1974568"/>
    <lineage>
        <taxon>Bacteria</taxon>
        <taxon>Candidatus Falkowiibacteriota</taxon>
    </lineage>
</organism>
<keyword evidence="6" id="KW-0812">Transmembrane</keyword>
<dbReference type="Pfam" id="PF18884">
    <property type="entry name" value="TSP3_bac"/>
    <property type="match status" value="3"/>
</dbReference>
<dbReference type="InterPro" id="IPR028974">
    <property type="entry name" value="TSP_type-3_rpt"/>
</dbReference>
<evidence type="ECO:0000256" key="6">
    <source>
        <dbReference type="SAM" id="Phobius"/>
    </source>
</evidence>
<protein>
    <submittedName>
        <fullName evidence="7">Uncharacterized protein</fullName>
    </submittedName>
</protein>
<evidence type="ECO:0000313" key="7">
    <source>
        <dbReference type="EMBL" id="PIT93862.1"/>
    </source>
</evidence>
<feature type="compositionally biased region" description="Polar residues" evidence="5">
    <location>
        <begin position="1"/>
        <end position="17"/>
    </location>
</feature>
<feature type="compositionally biased region" description="Basic and acidic residues" evidence="5">
    <location>
        <begin position="205"/>
        <end position="215"/>
    </location>
</feature>
<dbReference type="PANTHER" id="PTHR37467">
    <property type="entry name" value="EXPORTED CALCIUM-BINDING GLYCOPROTEIN-RELATED"/>
    <property type="match status" value="1"/>
</dbReference>
<keyword evidence="6" id="KW-1133">Transmembrane helix</keyword>
<feature type="compositionally biased region" description="Acidic residues" evidence="5">
    <location>
        <begin position="176"/>
        <end position="185"/>
    </location>
</feature>
<evidence type="ECO:0000313" key="8">
    <source>
        <dbReference type="Proteomes" id="UP000229335"/>
    </source>
</evidence>
<keyword evidence="3" id="KW-0732">Signal</keyword>
<feature type="region of interest" description="Disordered" evidence="5">
    <location>
        <begin position="176"/>
        <end position="251"/>
    </location>
</feature>
<accession>A0A2M6WM79</accession>
<comment type="caution">
    <text evidence="7">The sequence shown here is derived from an EMBL/GenBank/DDBJ whole genome shotgun (WGS) entry which is preliminary data.</text>
</comment>
<evidence type="ECO:0000256" key="1">
    <source>
        <dbReference type="ARBA" id="ARBA00004613"/>
    </source>
</evidence>
<dbReference type="PANTHER" id="PTHR37467:SF1">
    <property type="entry name" value="EXPORTED CALCIUM-BINDING GLYCOPROTEIN"/>
    <property type="match status" value="1"/>
</dbReference>
<gene>
    <name evidence="7" type="ORF">COU00_02045</name>
</gene>
<keyword evidence="6" id="KW-0472">Membrane</keyword>
<feature type="compositionally biased region" description="Polar residues" evidence="5">
    <location>
        <begin position="38"/>
        <end position="47"/>
    </location>
</feature>
<dbReference type="AlphaFoldDB" id="A0A2M6WM79"/>
<comment type="subcellular location">
    <subcellularLocation>
        <location evidence="1">Secreted</location>
    </subcellularLocation>
</comment>
<dbReference type="EMBL" id="PFAS01000033">
    <property type="protein sequence ID" value="PIT93862.1"/>
    <property type="molecule type" value="Genomic_DNA"/>
</dbReference>
<feature type="transmembrane region" description="Helical" evidence="6">
    <location>
        <begin position="88"/>
        <end position="112"/>
    </location>
</feature>
<evidence type="ECO:0000256" key="4">
    <source>
        <dbReference type="ARBA" id="ARBA00022837"/>
    </source>
</evidence>
<dbReference type="InterPro" id="IPR059100">
    <property type="entry name" value="TSP3_bac"/>
</dbReference>
<proteinExistence type="predicted"/>
<keyword evidence="2" id="KW-0964">Secreted</keyword>
<dbReference type="SUPFAM" id="SSF103647">
    <property type="entry name" value="TSP type-3 repeat"/>
    <property type="match status" value="1"/>
</dbReference>
<feature type="region of interest" description="Disordered" evidence="5">
    <location>
        <begin position="1"/>
        <end position="56"/>
    </location>
</feature>
<evidence type="ECO:0000256" key="2">
    <source>
        <dbReference type="ARBA" id="ARBA00022525"/>
    </source>
</evidence>
<reference evidence="8" key="1">
    <citation type="submission" date="2017-09" db="EMBL/GenBank/DDBJ databases">
        <title>Depth-based differentiation of microbial function through sediment-hosted aquifers and enrichment of novel symbionts in the deep terrestrial subsurface.</title>
        <authorList>
            <person name="Probst A.J."/>
            <person name="Ladd B."/>
            <person name="Jarett J.K."/>
            <person name="Geller-Mcgrath D.E."/>
            <person name="Sieber C.M.K."/>
            <person name="Emerson J.B."/>
            <person name="Anantharaman K."/>
            <person name="Thomas B.C."/>
            <person name="Malmstrom R."/>
            <person name="Stieglmeier M."/>
            <person name="Klingl A."/>
            <person name="Woyke T."/>
            <person name="Ryan C.M."/>
            <person name="Banfield J.F."/>
        </authorList>
    </citation>
    <scope>NUCLEOTIDE SEQUENCE [LARGE SCALE GENOMIC DNA]</scope>
</reference>
<evidence type="ECO:0000256" key="3">
    <source>
        <dbReference type="ARBA" id="ARBA00022729"/>
    </source>
</evidence>
<dbReference type="Gene3D" id="3.90.182.10">
    <property type="entry name" value="Toxin - Anthrax Protective Antigen,domain 1"/>
    <property type="match status" value="1"/>
</dbReference>
<sequence length="251" mass="26392">MFDNQLPQPNNQSSASIAPSPRPEPEDIFAGTDAGAGKQSNSASKPPQFQPKAPVSQPVANISAVGAVNIPAAIPAAAEPAIKPDRKYVIICLAAIVVLAFVLIGMIALAYYKSKSAATSDNLPATIKTDQPAAKEEIPAAVDEPKAENLLPNQAEQVEQPVEQPASGQVILDEITDTDGDGLMDGEEKRAGTNPNNSDSDNDGLFDREEVRIYKTDPLNPDTDGDGYGDGAEVKNGYNPKGAGKLYELPK</sequence>
<dbReference type="GO" id="GO:0005509">
    <property type="term" value="F:calcium ion binding"/>
    <property type="evidence" value="ECO:0007669"/>
    <property type="project" value="InterPro"/>
</dbReference>
<evidence type="ECO:0000256" key="5">
    <source>
        <dbReference type="SAM" id="MobiDB-lite"/>
    </source>
</evidence>
<dbReference type="Proteomes" id="UP000229335">
    <property type="component" value="Unassembled WGS sequence"/>
</dbReference>
<dbReference type="InterPro" id="IPR053180">
    <property type="entry name" value="Ca-binding_acidic-repeat"/>
</dbReference>
<name>A0A2M6WM79_9BACT</name>
<keyword evidence="4" id="KW-0106">Calcium</keyword>